<comment type="caution">
    <text evidence="1">The sequence shown here is derived from an EMBL/GenBank/DDBJ whole genome shotgun (WGS) entry which is preliminary data.</text>
</comment>
<dbReference type="EMBL" id="JACSDY010000007">
    <property type="protein sequence ID" value="KAF7423847.1"/>
    <property type="molecule type" value="Genomic_DNA"/>
</dbReference>
<proteinExistence type="predicted"/>
<dbReference type="Proteomes" id="UP000600918">
    <property type="component" value="Unassembled WGS sequence"/>
</dbReference>
<dbReference type="AlphaFoldDB" id="A0A834U9K2"/>
<evidence type="ECO:0000313" key="1">
    <source>
        <dbReference type="EMBL" id="KAF7423847.1"/>
    </source>
</evidence>
<evidence type="ECO:0000313" key="2">
    <source>
        <dbReference type="Proteomes" id="UP000600918"/>
    </source>
</evidence>
<protein>
    <submittedName>
        <fullName evidence="1">Uncharacterized protein</fullName>
    </submittedName>
</protein>
<sequence length="131" mass="15213">MSNNVRREWFKEIEADEEEEEEEERVEEQEESFFEGLSRMSRSKVSPRLDGYNSKLGLLILNDTTSSFLDPIKLLKKGYLNFTSSYIFNIVTFRSYYVLKLISLSEPALSNIHYPSDRTGTPKPNVYKAGL</sequence>
<name>A0A834U9K2_VESPE</name>
<keyword evidence="2" id="KW-1185">Reference proteome</keyword>
<reference evidence="1" key="1">
    <citation type="journal article" date="2020" name="G3 (Bethesda)">
        <title>High-Quality Assemblies for Three Invasive Social Wasps from the &lt;i&gt;Vespula&lt;/i&gt; Genus.</title>
        <authorList>
            <person name="Harrop T.W.R."/>
            <person name="Guhlin J."/>
            <person name="McLaughlin G.M."/>
            <person name="Permina E."/>
            <person name="Stockwell P."/>
            <person name="Gilligan J."/>
            <person name="Le Lec M.F."/>
            <person name="Gruber M.A.M."/>
            <person name="Quinn O."/>
            <person name="Lovegrove M."/>
            <person name="Duncan E.J."/>
            <person name="Remnant E.J."/>
            <person name="Van Eeckhoven J."/>
            <person name="Graham B."/>
            <person name="Knapp R.A."/>
            <person name="Langford K.W."/>
            <person name="Kronenberg Z."/>
            <person name="Press M.O."/>
            <person name="Eacker S.M."/>
            <person name="Wilson-Rankin E.E."/>
            <person name="Purcell J."/>
            <person name="Lester P.J."/>
            <person name="Dearden P.K."/>
        </authorList>
    </citation>
    <scope>NUCLEOTIDE SEQUENCE</scope>
    <source>
        <strain evidence="1">Volc-1</strain>
    </source>
</reference>
<gene>
    <name evidence="1" type="ORF">H0235_009130</name>
</gene>
<organism evidence="1 2">
    <name type="scientific">Vespula pensylvanica</name>
    <name type="common">Western yellow jacket</name>
    <name type="synonym">Wasp</name>
    <dbReference type="NCBI Taxonomy" id="30213"/>
    <lineage>
        <taxon>Eukaryota</taxon>
        <taxon>Metazoa</taxon>
        <taxon>Ecdysozoa</taxon>
        <taxon>Arthropoda</taxon>
        <taxon>Hexapoda</taxon>
        <taxon>Insecta</taxon>
        <taxon>Pterygota</taxon>
        <taxon>Neoptera</taxon>
        <taxon>Endopterygota</taxon>
        <taxon>Hymenoptera</taxon>
        <taxon>Apocrita</taxon>
        <taxon>Aculeata</taxon>
        <taxon>Vespoidea</taxon>
        <taxon>Vespidae</taxon>
        <taxon>Vespinae</taxon>
        <taxon>Vespula</taxon>
    </lineage>
</organism>
<accession>A0A834U9K2</accession>